<dbReference type="AlphaFoldDB" id="A0A448YKD8"/>
<protein>
    <submittedName>
        <fullName evidence="6">DEKNAAC102484</fullName>
    </submittedName>
</protein>
<evidence type="ECO:0000256" key="5">
    <source>
        <dbReference type="ARBA" id="ARBA00023242"/>
    </source>
</evidence>
<dbReference type="InterPro" id="IPR019585">
    <property type="entry name" value="Rpn7/CSN1"/>
</dbReference>
<keyword evidence="4" id="KW-0736">Signalosome</keyword>
<name>A0A448YKD8_BRENA</name>
<evidence type="ECO:0000256" key="1">
    <source>
        <dbReference type="ARBA" id="ARBA00004123"/>
    </source>
</evidence>
<dbReference type="EMBL" id="CAACVR010000012">
    <property type="protein sequence ID" value="VEU21338.1"/>
    <property type="molecule type" value="Genomic_DNA"/>
</dbReference>
<evidence type="ECO:0000313" key="7">
    <source>
        <dbReference type="Proteomes" id="UP000290900"/>
    </source>
</evidence>
<dbReference type="GO" id="GO:0005737">
    <property type="term" value="C:cytoplasm"/>
    <property type="evidence" value="ECO:0007669"/>
    <property type="project" value="UniProtKB-SubCell"/>
</dbReference>
<dbReference type="Gene3D" id="1.25.40.570">
    <property type="match status" value="1"/>
</dbReference>
<keyword evidence="3" id="KW-0963">Cytoplasm</keyword>
<dbReference type="STRING" id="13370.A0A448YKD8"/>
<accession>A0A448YKD8</accession>
<reference evidence="6 7" key="1">
    <citation type="submission" date="2018-12" db="EMBL/GenBank/DDBJ databases">
        <authorList>
            <person name="Tiukova I."/>
            <person name="Dainat J."/>
        </authorList>
    </citation>
    <scope>NUCLEOTIDE SEQUENCE [LARGE SCALE GENOMIC DNA]</scope>
</reference>
<organism evidence="6 7">
    <name type="scientific">Brettanomyces naardenensis</name>
    <name type="common">Yeast</name>
    <dbReference type="NCBI Taxonomy" id="13370"/>
    <lineage>
        <taxon>Eukaryota</taxon>
        <taxon>Fungi</taxon>
        <taxon>Dikarya</taxon>
        <taxon>Ascomycota</taxon>
        <taxon>Saccharomycotina</taxon>
        <taxon>Pichiomycetes</taxon>
        <taxon>Pichiales</taxon>
        <taxon>Pichiaceae</taxon>
        <taxon>Brettanomyces</taxon>
    </lineage>
</organism>
<sequence length="489" mass="56373">MDLDIVNAYIKDYKVGPLYIKRLFWLVGRFPDDPSIVPVVKLLLDLILRSDSYYRLFNGTSILIETLGRNGQSDSASKYIRLYKGIAEPYLVSDLNSQMSIVNKKFDNEMVAYGRKPVSQSNFDSLTELLKRKSLDLLMSTGSSEYLSDNTSFYYNVNPQYLNYYRKVSLKELEEYMVFRNYDNSLGQARNFLTRKIEQILAYDKEDLCGGGGDNNSGPQKMAVDPLDNDELVLNGSSIALSDTKLSESEVISYWRCRWYLLYASFLNDHYRDVVEDFDKIATDSESLGKVGACDVLQNHFENDLILNVNLLRIIWLSVLIVKKSTELSKYLESPVLKRALCTDSKLNCLVKSYCACRFEQSLRILNELGYEYSYDYQISRVIPNVQRILRFKAYISYLSLVGRVSVEHMSTVFGVEPSALYYEVVKLVTIFNLHFRIDGEKRIIEYHKDSSRFEKMIEELQSINEEANISSRAMKVNSLVLKALPDKD</sequence>
<dbReference type="InParanoid" id="A0A448YKD8"/>
<dbReference type="PANTHER" id="PTHR14145">
    <property type="entry name" value="26S PROTESOME SUBUNIT 6"/>
    <property type="match status" value="1"/>
</dbReference>
<dbReference type="Proteomes" id="UP000290900">
    <property type="component" value="Unassembled WGS sequence"/>
</dbReference>
<comment type="subcellular location">
    <subcellularLocation>
        <location evidence="2">Cytoplasm</location>
    </subcellularLocation>
    <subcellularLocation>
        <location evidence="1">Nucleus</location>
    </subcellularLocation>
</comment>
<evidence type="ECO:0000256" key="2">
    <source>
        <dbReference type="ARBA" id="ARBA00004496"/>
    </source>
</evidence>
<evidence type="ECO:0000256" key="4">
    <source>
        <dbReference type="ARBA" id="ARBA00022790"/>
    </source>
</evidence>
<dbReference type="OrthoDB" id="3996190at2759"/>
<dbReference type="PANTHER" id="PTHR14145:SF2">
    <property type="entry name" value="COP9 SIGNALOSOME COMPLEX SUBUNIT 1"/>
    <property type="match status" value="1"/>
</dbReference>
<keyword evidence="7" id="KW-1185">Reference proteome</keyword>
<evidence type="ECO:0000313" key="6">
    <source>
        <dbReference type="EMBL" id="VEU21338.1"/>
    </source>
</evidence>
<gene>
    <name evidence="6" type="ORF">BRENAR_LOCUS2073</name>
</gene>
<dbReference type="GO" id="GO:0008180">
    <property type="term" value="C:COP9 signalosome"/>
    <property type="evidence" value="ECO:0007669"/>
    <property type="project" value="UniProtKB-KW"/>
</dbReference>
<evidence type="ECO:0000256" key="3">
    <source>
        <dbReference type="ARBA" id="ARBA00022490"/>
    </source>
</evidence>
<keyword evidence="5" id="KW-0539">Nucleus</keyword>
<proteinExistence type="predicted"/>